<reference evidence="4" key="1">
    <citation type="journal article" date="2014" name="Int. J. Syst. Evol. Microbiol.">
        <title>Complete genome sequence of Corynebacterium casei LMG S-19264T (=DSM 44701T), isolated from a smear-ripened cheese.</title>
        <authorList>
            <consortium name="US DOE Joint Genome Institute (JGI-PGF)"/>
            <person name="Walter F."/>
            <person name="Albersmeier A."/>
            <person name="Kalinowski J."/>
            <person name="Ruckert C."/>
        </authorList>
    </citation>
    <scope>NUCLEOTIDE SEQUENCE</scope>
    <source>
        <strain evidence="4">CGMCC 4.7201</strain>
    </source>
</reference>
<dbReference type="InterPro" id="IPR029063">
    <property type="entry name" value="SAM-dependent_MTases_sf"/>
</dbReference>
<reference evidence="4" key="2">
    <citation type="submission" date="2020-09" db="EMBL/GenBank/DDBJ databases">
        <authorList>
            <person name="Sun Q."/>
            <person name="Zhou Y."/>
        </authorList>
    </citation>
    <scope>NUCLEOTIDE SEQUENCE</scope>
    <source>
        <strain evidence="4">CGMCC 4.7201</strain>
    </source>
</reference>
<dbReference type="GO" id="GO:0008757">
    <property type="term" value="F:S-adenosylmethionine-dependent methyltransferase activity"/>
    <property type="evidence" value="ECO:0007669"/>
    <property type="project" value="TreeGrafter"/>
</dbReference>
<organism evidence="4 5">
    <name type="scientific">Wenjunlia tyrosinilytica</name>
    <dbReference type="NCBI Taxonomy" id="1544741"/>
    <lineage>
        <taxon>Bacteria</taxon>
        <taxon>Bacillati</taxon>
        <taxon>Actinomycetota</taxon>
        <taxon>Actinomycetes</taxon>
        <taxon>Kitasatosporales</taxon>
        <taxon>Streptomycetaceae</taxon>
        <taxon>Wenjunlia</taxon>
    </lineage>
</organism>
<evidence type="ECO:0008006" key="6">
    <source>
        <dbReference type="Google" id="ProtNLM"/>
    </source>
</evidence>
<name>A0A917ZQC6_9ACTN</name>
<keyword evidence="3" id="KW-0949">S-adenosyl-L-methionine</keyword>
<dbReference type="SUPFAM" id="SSF53335">
    <property type="entry name" value="S-adenosyl-L-methionine-dependent methyltransferases"/>
    <property type="match status" value="1"/>
</dbReference>
<keyword evidence="5" id="KW-1185">Reference proteome</keyword>
<dbReference type="GO" id="GO:0032259">
    <property type="term" value="P:methylation"/>
    <property type="evidence" value="ECO:0007669"/>
    <property type="project" value="UniProtKB-KW"/>
</dbReference>
<comment type="caution">
    <text evidence="4">The sequence shown here is derived from an EMBL/GenBank/DDBJ whole genome shotgun (WGS) entry which is preliminary data.</text>
</comment>
<accession>A0A917ZQC6</accession>
<dbReference type="InterPro" id="IPR052190">
    <property type="entry name" value="Euk-Arch_PrmC-MTase"/>
</dbReference>
<dbReference type="Gene3D" id="3.40.50.150">
    <property type="entry name" value="Vaccinia Virus protein VP39"/>
    <property type="match status" value="1"/>
</dbReference>
<keyword evidence="1" id="KW-0489">Methyltransferase</keyword>
<sequence length="256" mass="28180">MRSGAPSNAVGIHVTLQVSEVRSYERSLARSNESLTRPDRPRSFTMAGREWDLLEEVFAPLYSPSTGIALDFLGLAEPVRAPHRGSLLEIGCGTGVIAVTGALAGRDRVVAADINPMAVANAGMNAARHHVADRVRAVHSDLFSALAGEEPFDVVFWSSNYVLAPEDYTYRTMHERAYVDPGYTAHRRFLTEVPRWVAPGGLALLHFSSRGDVEGLRVIADECGRRLTVRRTRAVREGDHMVEHLLIEVTEAPARR</sequence>
<dbReference type="GO" id="GO:0035657">
    <property type="term" value="C:eRF1 methyltransferase complex"/>
    <property type="evidence" value="ECO:0007669"/>
    <property type="project" value="TreeGrafter"/>
</dbReference>
<dbReference type="GO" id="GO:0008276">
    <property type="term" value="F:protein methyltransferase activity"/>
    <property type="evidence" value="ECO:0007669"/>
    <property type="project" value="TreeGrafter"/>
</dbReference>
<dbReference type="EMBL" id="BMMS01000011">
    <property type="protein sequence ID" value="GGO88630.1"/>
    <property type="molecule type" value="Genomic_DNA"/>
</dbReference>
<evidence type="ECO:0000256" key="3">
    <source>
        <dbReference type="ARBA" id="ARBA00022691"/>
    </source>
</evidence>
<proteinExistence type="predicted"/>
<dbReference type="Pfam" id="PF06325">
    <property type="entry name" value="PrmA"/>
    <property type="match status" value="1"/>
</dbReference>
<dbReference type="AlphaFoldDB" id="A0A917ZQC6"/>
<protein>
    <recommendedName>
        <fullName evidence="6">Methyltransferase</fullName>
    </recommendedName>
</protein>
<evidence type="ECO:0000256" key="1">
    <source>
        <dbReference type="ARBA" id="ARBA00022603"/>
    </source>
</evidence>
<evidence type="ECO:0000313" key="4">
    <source>
        <dbReference type="EMBL" id="GGO88630.1"/>
    </source>
</evidence>
<dbReference type="Proteomes" id="UP000641932">
    <property type="component" value="Unassembled WGS sequence"/>
</dbReference>
<dbReference type="PANTHER" id="PTHR45875:SF1">
    <property type="entry name" value="METHYLTRANSFERASE N6AMT1"/>
    <property type="match status" value="1"/>
</dbReference>
<gene>
    <name evidence="4" type="ORF">GCM10012280_29910</name>
</gene>
<evidence type="ECO:0000313" key="5">
    <source>
        <dbReference type="Proteomes" id="UP000641932"/>
    </source>
</evidence>
<dbReference type="PANTHER" id="PTHR45875">
    <property type="entry name" value="METHYLTRANSFERASE N6AMT1"/>
    <property type="match status" value="1"/>
</dbReference>
<keyword evidence="2" id="KW-0808">Transferase</keyword>
<evidence type="ECO:0000256" key="2">
    <source>
        <dbReference type="ARBA" id="ARBA00022679"/>
    </source>
</evidence>
<dbReference type="CDD" id="cd02440">
    <property type="entry name" value="AdoMet_MTases"/>
    <property type="match status" value="1"/>
</dbReference>